<name>A0ABQ5VTY1_9RHOB</name>
<dbReference type="Proteomes" id="UP001156694">
    <property type="component" value="Unassembled WGS sequence"/>
</dbReference>
<evidence type="ECO:0000313" key="1">
    <source>
        <dbReference type="EMBL" id="GLQ34683.1"/>
    </source>
</evidence>
<protein>
    <submittedName>
        <fullName evidence="1">Uncharacterized protein</fullName>
    </submittedName>
</protein>
<evidence type="ECO:0000313" key="2">
    <source>
        <dbReference type="Proteomes" id="UP001156694"/>
    </source>
</evidence>
<comment type="caution">
    <text evidence="1">The sequence shown here is derived from an EMBL/GenBank/DDBJ whole genome shotgun (WGS) entry which is preliminary data.</text>
</comment>
<dbReference type="EMBL" id="BSNN01000002">
    <property type="protein sequence ID" value="GLQ34683.1"/>
    <property type="molecule type" value="Genomic_DNA"/>
</dbReference>
<gene>
    <name evidence="1" type="ORF">GCM10007939_09660</name>
</gene>
<keyword evidence="2" id="KW-1185">Reference proteome</keyword>
<reference evidence="2" key="1">
    <citation type="journal article" date="2019" name="Int. J. Syst. Evol. Microbiol.">
        <title>The Global Catalogue of Microorganisms (GCM) 10K type strain sequencing project: providing services to taxonomists for standard genome sequencing and annotation.</title>
        <authorList>
            <consortium name="The Broad Institute Genomics Platform"/>
            <consortium name="The Broad Institute Genome Sequencing Center for Infectious Disease"/>
            <person name="Wu L."/>
            <person name="Ma J."/>
        </authorList>
    </citation>
    <scope>NUCLEOTIDE SEQUENCE [LARGE SCALE GENOMIC DNA]</scope>
    <source>
        <strain evidence="2">NBRC 110140</strain>
    </source>
</reference>
<organism evidence="1 2">
    <name type="scientific">Amylibacter marinus</name>
    <dbReference type="NCBI Taxonomy" id="1475483"/>
    <lineage>
        <taxon>Bacteria</taxon>
        <taxon>Pseudomonadati</taxon>
        <taxon>Pseudomonadota</taxon>
        <taxon>Alphaproteobacteria</taxon>
        <taxon>Rhodobacterales</taxon>
        <taxon>Paracoccaceae</taxon>
        <taxon>Amylibacter</taxon>
    </lineage>
</organism>
<proteinExistence type="predicted"/>
<accession>A0ABQ5VTY1</accession>
<sequence>MPKDLIRNPQDHQGELEEFSRDLKEWWRLHSTRLRPDGYHNRIAYYKMHTMGGDVNLPESLINWMKDADITRDRRSWKAVEKSILTGKLFKSIA</sequence>